<evidence type="ECO:0000313" key="1">
    <source>
        <dbReference type="EMBL" id="GJJ70174.1"/>
    </source>
</evidence>
<reference evidence="1" key="1">
    <citation type="submission" date="2021-11" db="EMBL/GenBank/DDBJ databases">
        <authorList>
            <person name="Herlambang A."/>
            <person name="Guo Y."/>
            <person name="Takashima Y."/>
            <person name="Nishizawa T."/>
        </authorList>
    </citation>
    <scope>NUCLEOTIDE SEQUENCE</scope>
    <source>
        <strain evidence="1">E1425</strain>
    </source>
</reference>
<dbReference type="EMBL" id="BQFW01000003">
    <property type="protein sequence ID" value="GJJ70174.1"/>
    <property type="molecule type" value="Genomic_DNA"/>
</dbReference>
<dbReference type="Gene3D" id="3.80.10.10">
    <property type="entry name" value="Ribonuclease Inhibitor"/>
    <property type="match status" value="1"/>
</dbReference>
<name>A0A9P3H524_9FUNG</name>
<dbReference type="InterPro" id="IPR032675">
    <property type="entry name" value="LRR_dom_sf"/>
</dbReference>
<organism evidence="1 2">
    <name type="scientific">Entomortierella parvispora</name>
    <dbReference type="NCBI Taxonomy" id="205924"/>
    <lineage>
        <taxon>Eukaryota</taxon>
        <taxon>Fungi</taxon>
        <taxon>Fungi incertae sedis</taxon>
        <taxon>Mucoromycota</taxon>
        <taxon>Mortierellomycotina</taxon>
        <taxon>Mortierellomycetes</taxon>
        <taxon>Mortierellales</taxon>
        <taxon>Mortierellaceae</taxon>
        <taxon>Entomortierella</taxon>
    </lineage>
</organism>
<reference evidence="1" key="2">
    <citation type="journal article" date="2022" name="Microbiol. Resour. Announc.">
        <title>Whole-Genome Sequence of Entomortierella parvispora E1425, a Mucoromycotan Fungus Associated with Burkholderiaceae-Related Endosymbiotic Bacteria.</title>
        <authorList>
            <person name="Herlambang A."/>
            <person name="Guo Y."/>
            <person name="Takashima Y."/>
            <person name="Narisawa K."/>
            <person name="Ohta H."/>
            <person name="Nishizawa T."/>
        </authorList>
    </citation>
    <scope>NUCLEOTIDE SEQUENCE</scope>
    <source>
        <strain evidence="1">E1425</strain>
    </source>
</reference>
<comment type="caution">
    <text evidence="1">The sequence shown here is derived from an EMBL/GenBank/DDBJ whole genome shotgun (WGS) entry which is preliminary data.</text>
</comment>
<evidence type="ECO:0000313" key="2">
    <source>
        <dbReference type="Proteomes" id="UP000827284"/>
    </source>
</evidence>
<dbReference type="AlphaFoldDB" id="A0A9P3H524"/>
<dbReference type="Proteomes" id="UP000827284">
    <property type="component" value="Unassembled WGS sequence"/>
</dbReference>
<keyword evidence="2" id="KW-1185">Reference proteome</keyword>
<protein>
    <submittedName>
        <fullName evidence="1">Uncharacterized protein</fullName>
    </submittedName>
</protein>
<sequence length="458" mass="52145">MDIMTLYSLQPNPYPNVSELKLQFIGAPDNSLVNATELVRKLPGLKNLHLEDTLPLVIRGLLWNDILLACPPLDSLTLNMILLREPVAAILPHLQSLVTFKVYESQIGRSGNIKSRMLNLTLHRSSLPFSQQLEWATSCPNLRSLYWDSTGTSDTEMDICREDLLNQDWPGLNSISLHNSTTSLHDLIVALMLKASGSRLGTPGAQLENVTVYGTSFWFRSLAGLELHFSTLAELNLYKCENLRGWMGQYIMENCPCLVSFRGAIIDAHDLIDYRWSNLKRDEQEAADTKADDALIMAEEAQGEIAQAKAIRHLYEARGLHNRGKWMCKDLQHLSFALLFPKDDSIGWDKPALRRVGELVNLRYLEFWMPDNRREDSRAPHLILASRGLQELAPLVQLGTFLFHGTDQILHEEDIRWMCTNWTHLRKITADLHPDPVQCDKLQKLFKLPVTFVDVEVQ</sequence>
<gene>
    <name evidence="1" type="ORF">EMPS_02523</name>
</gene>
<proteinExistence type="predicted"/>
<accession>A0A9P3H524</accession>
<dbReference type="SUPFAM" id="SSF52047">
    <property type="entry name" value="RNI-like"/>
    <property type="match status" value="1"/>
</dbReference>